<gene>
    <name evidence="10" type="ORF">CLV47_101245</name>
</gene>
<dbReference type="FunFam" id="1.20.140.10:FF:000004">
    <property type="entry name" value="Acyl-CoA dehydrogenase FadE25"/>
    <property type="match status" value="1"/>
</dbReference>
<reference evidence="10 11" key="1">
    <citation type="submission" date="2018-03" db="EMBL/GenBank/DDBJ databases">
        <title>Genomic Encyclopedia of Archaeal and Bacterial Type Strains, Phase II (KMG-II): from individual species to whole genera.</title>
        <authorList>
            <person name="Goeker M."/>
        </authorList>
    </citation>
    <scope>NUCLEOTIDE SEQUENCE [LARGE SCALE GENOMIC DNA]</scope>
    <source>
        <strain evidence="10 11">DSM 100065</strain>
    </source>
</reference>
<evidence type="ECO:0000313" key="11">
    <source>
        <dbReference type="Proteomes" id="UP000237752"/>
    </source>
</evidence>
<evidence type="ECO:0000256" key="5">
    <source>
        <dbReference type="ARBA" id="ARBA00023002"/>
    </source>
</evidence>
<dbReference type="InterPro" id="IPR006091">
    <property type="entry name" value="Acyl-CoA_Oxase/DH_mid-dom"/>
</dbReference>
<sequence>MPLDSKFSAAGLTPDQRELQALARDFAMKEVLPVANELDPIHGDIPDSLRNKMGEMGFFGITISEEYGGLGLGATEYCIIAEELSRAWMSVGSLIARGNSLNSGFTEEQRKEYMPKVASGEFLGAIAISEPEAGSDVANMSCRATKTDDGWVINGTKMWCTFADGSDYLIVFARTSPPSDPKRRHEGVSTFFIPKERGTLPDGLKGTKVRKIGYHGWSTWELSFDNFKVGDEALLGVEGKGFYTIMEFLDTARAHTAARSIGLARGALEDAVEYANTRIQFDQPIAKFQAIRFKIADMAAQVESVRQLMYAVTRQIDAGERASTQASMVKYLASEMAERVTSEGLQIHGGAGYTTDFAAERYWRDARLTKIFEGTSEIQMRVISDSILGR</sequence>
<evidence type="ECO:0000256" key="3">
    <source>
        <dbReference type="ARBA" id="ARBA00022630"/>
    </source>
</evidence>
<evidence type="ECO:0000259" key="9">
    <source>
        <dbReference type="Pfam" id="PF02771"/>
    </source>
</evidence>
<dbReference type="Pfam" id="PF00441">
    <property type="entry name" value="Acyl-CoA_dh_1"/>
    <property type="match status" value="1"/>
</dbReference>
<comment type="similarity">
    <text evidence="2 6">Belongs to the acyl-CoA dehydrogenase family.</text>
</comment>
<dbReference type="InterPro" id="IPR037069">
    <property type="entry name" value="AcylCoA_DH/ox_N_sf"/>
</dbReference>
<feature type="domain" description="Acyl-CoA dehydrogenase/oxidase C-terminal" evidence="7">
    <location>
        <begin position="239"/>
        <end position="387"/>
    </location>
</feature>
<dbReference type="AlphaFoldDB" id="A0A2T1A698"/>
<dbReference type="FunFam" id="2.40.110.10:FF:000002">
    <property type="entry name" value="Acyl-CoA dehydrogenase fadE12"/>
    <property type="match status" value="1"/>
</dbReference>
<dbReference type="InterPro" id="IPR036250">
    <property type="entry name" value="AcylCo_DH-like_C"/>
</dbReference>
<evidence type="ECO:0000313" key="10">
    <source>
        <dbReference type="EMBL" id="PRZ44120.1"/>
    </source>
</evidence>
<feature type="domain" description="Acyl-CoA oxidase/dehydrogenase middle" evidence="8">
    <location>
        <begin position="125"/>
        <end position="226"/>
    </location>
</feature>
<dbReference type="Pfam" id="PF02770">
    <property type="entry name" value="Acyl-CoA_dh_M"/>
    <property type="match status" value="1"/>
</dbReference>
<evidence type="ECO:0000256" key="4">
    <source>
        <dbReference type="ARBA" id="ARBA00022827"/>
    </source>
</evidence>
<comment type="cofactor">
    <cofactor evidence="1 6">
        <name>FAD</name>
        <dbReference type="ChEBI" id="CHEBI:57692"/>
    </cofactor>
</comment>
<dbReference type="EMBL" id="PVUE01000001">
    <property type="protein sequence ID" value="PRZ44120.1"/>
    <property type="molecule type" value="Genomic_DNA"/>
</dbReference>
<proteinExistence type="inferred from homology"/>
<dbReference type="Gene3D" id="2.40.110.10">
    <property type="entry name" value="Butyryl-CoA Dehydrogenase, subunit A, domain 2"/>
    <property type="match status" value="1"/>
</dbReference>
<dbReference type="GO" id="GO:0050660">
    <property type="term" value="F:flavin adenine dinucleotide binding"/>
    <property type="evidence" value="ECO:0007669"/>
    <property type="project" value="InterPro"/>
</dbReference>
<protein>
    <submittedName>
        <fullName evidence="10">Butyryl-CoA dehydrogenase</fullName>
    </submittedName>
</protein>
<evidence type="ECO:0000259" key="8">
    <source>
        <dbReference type="Pfam" id="PF02770"/>
    </source>
</evidence>
<name>A0A2T1A698_9ACTN</name>
<dbReference type="PIRSF" id="PIRSF016578">
    <property type="entry name" value="HsaA"/>
    <property type="match status" value="1"/>
</dbReference>
<dbReference type="SUPFAM" id="SSF56645">
    <property type="entry name" value="Acyl-CoA dehydrogenase NM domain-like"/>
    <property type="match status" value="1"/>
</dbReference>
<dbReference type="RefSeq" id="WP_106347170.1">
    <property type="nucleotide sequence ID" value="NZ_PVUE01000001.1"/>
</dbReference>
<evidence type="ECO:0000256" key="2">
    <source>
        <dbReference type="ARBA" id="ARBA00009347"/>
    </source>
</evidence>
<comment type="caution">
    <text evidence="10">The sequence shown here is derived from an EMBL/GenBank/DDBJ whole genome shotgun (WGS) entry which is preliminary data.</text>
</comment>
<evidence type="ECO:0000256" key="1">
    <source>
        <dbReference type="ARBA" id="ARBA00001974"/>
    </source>
</evidence>
<dbReference type="Gene3D" id="1.20.140.10">
    <property type="entry name" value="Butyryl-CoA Dehydrogenase, subunit A, domain 3"/>
    <property type="match status" value="1"/>
</dbReference>
<dbReference type="Proteomes" id="UP000237752">
    <property type="component" value="Unassembled WGS sequence"/>
</dbReference>
<dbReference type="OrthoDB" id="8876745at2"/>
<dbReference type="PANTHER" id="PTHR43884">
    <property type="entry name" value="ACYL-COA DEHYDROGENASE"/>
    <property type="match status" value="1"/>
</dbReference>
<dbReference type="InterPro" id="IPR009100">
    <property type="entry name" value="AcylCoA_DH/oxidase_NM_dom_sf"/>
</dbReference>
<feature type="domain" description="Acyl-CoA dehydrogenase/oxidase N-terminal" evidence="9">
    <location>
        <begin position="13"/>
        <end position="121"/>
    </location>
</feature>
<accession>A0A2T1A698</accession>
<dbReference type="InterPro" id="IPR006089">
    <property type="entry name" value="Acyl-CoA_DH_CS"/>
</dbReference>
<dbReference type="InterPro" id="IPR046373">
    <property type="entry name" value="Acyl-CoA_Oxase/DH_mid-dom_sf"/>
</dbReference>
<keyword evidence="3 6" id="KW-0285">Flavoprotein</keyword>
<dbReference type="InterPro" id="IPR009075">
    <property type="entry name" value="AcylCo_DH/oxidase_C"/>
</dbReference>
<evidence type="ECO:0000259" key="7">
    <source>
        <dbReference type="Pfam" id="PF00441"/>
    </source>
</evidence>
<keyword evidence="4 6" id="KW-0274">FAD</keyword>
<dbReference type="Gene3D" id="1.10.540.10">
    <property type="entry name" value="Acyl-CoA dehydrogenase/oxidase, N-terminal domain"/>
    <property type="match status" value="1"/>
</dbReference>
<evidence type="ECO:0000256" key="6">
    <source>
        <dbReference type="RuleBase" id="RU362125"/>
    </source>
</evidence>
<organism evidence="10 11">
    <name type="scientific">Antricoccus suffuscus</name>
    <dbReference type="NCBI Taxonomy" id="1629062"/>
    <lineage>
        <taxon>Bacteria</taxon>
        <taxon>Bacillati</taxon>
        <taxon>Actinomycetota</taxon>
        <taxon>Actinomycetes</taxon>
        <taxon>Geodermatophilales</taxon>
        <taxon>Antricoccaceae</taxon>
        <taxon>Antricoccus</taxon>
    </lineage>
</organism>
<dbReference type="GO" id="GO:0003995">
    <property type="term" value="F:acyl-CoA dehydrogenase activity"/>
    <property type="evidence" value="ECO:0007669"/>
    <property type="project" value="InterPro"/>
</dbReference>
<keyword evidence="11" id="KW-1185">Reference proteome</keyword>
<dbReference type="SUPFAM" id="SSF47203">
    <property type="entry name" value="Acyl-CoA dehydrogenase C-terminal domain-like"/>
    <property type="match status" value="1"/>
</dbReference>
<dbReference type="PROSITE" id="PS00073">
    <property type="entry name" value="ACYL_COA_DH_2"/>
    <property type="match status" value="1"/>
</dbReference>
<dbReference type="InterPro" id="IPR013786">
    <property type="entry name" value="AcylCoA_DH/ox_N"/>
</dbReference>
<dbReference type="PANTHER" id="PTHR43884:SF12">
    <property type="entry name" value="ISOVALERYL-COA DEHYDROGENASE, MITOCHONDRIAL-RELATED"/>
    <property type="match status" value="1"/>
</dbReference>
<dbReference type="Pfam" id="PF02771">
    <property type="entry name" value="Acyl-CoA_dh_N"/>
    <property type="match status" value="1"/>
</dbReference>
<keyword evidence="5 6" id="KW-0560">Oxidoreductase</keyword>